<organism evidence="1 2">
    <name type="scientific">Cymbomonas tetramitiformis</name>
    <dbReference type="NCBI Taxonomy" id="36881"/>
    <lineage>
        <taxon>Eukaryota</taxon>
        <taxon>Viridiplantae</taxon>
        <taxon>Chlorophyta</taxon>
        <taxon>Pyramimonadophyceae</taxon>
        <taxon>Pyramimonadales</taxon>
        <taxon>Pyramimonadaceae</taxon>
        <taxon>Cymbomonas</taxon>
    </lineage>
</organism>
<keyword evidence="2" id="KW-1185">Reference proteome</keyword>
<dbReference type="AlphaFoldDB" id="A0AAE0FMP7"/>
<protein>
    <submittedName>
        <fullName evidence="1">Uncharacterized protein</fullName>
    </submittedName>
</protein>
<dbReference type="Proteomes" id="UP001190700">
    <property type="component" value="Unassembled WGS sequence"/>
</dbReference>
<name>A0AAE0FMP7_9CHLO</name>
<evidence type="ECO:0000313" key="2">
    <source>
        <dbReference type="Proteomes" id="UP001190700"/>
    </source>
</evidence>
<gene>
    <name evidence="1" type="ORF">CYMTET_28568</name>
</gene>
<proteinExistence type="predicted"/>
<reference evidence="1 2" key="1">
    <citation type="journal article" date="2015" name="Genome Biol. Evol.">
        <title>Comparative Genomics of a Bacterivorous Green Alga Reveals Evolutionary Causalities and Consequences of Phago-Mixotrophic Mode of Nutrition.</title>
        <authorList>
            <person name="Burns J.A."/>
            <person name="Paasch A."/>
            <person name="Narechania A."/>
            <person name="Kim E."/>
        </authorList>
    </citation>
    <scope>NUCLEOTIDE SEQUENCE [LARGE SCALE GENOMIC DNA]</scope>
    <source>
        <strain evidence="1 2">PLY_AMNH</strain>
    </source>
</reference>
<sequence length="100" mass="10883">MVESAQTVALRWGSEGRARQLPVALGAFVDSPLLWRARLLEMCNHLAAGRAPEEAREWLAGAQLVALLKDDLGVNVRPIVSGRFAGSSWQKSFASSTKCF</sequence>
<accession>A0AAE0FMP7</accession>
<evidence type="ECO:0000313" key="1">
    <source>
        <dbReference type="EMBL" id="KAK3262584.1"/>
    </source>
</evidence>
<dbReference type="EMBL" id="LGRX02016094">
    <property type="protein sequence ID" value="KAK3262584.1"/>
    <property type="molecule type" value="Genomic_DNA"/>
</dbReference>
<comment type="caution">
    <text evidence="1">The sequence shown here is derived from an EMBL/GenBank/DDBJ whole genome shotgun (WGS) entry which is preliminary data.</text>
</comment>